<organism evidence="2 3">
    <name type="scientific">Chlamydomonas eustigma</name>
    <dbReference type="NCBI Taxonomy" id="1157962"/>
    <lineage>
        <taxon>Eukaryota</taxon>
        <taxon>Viridiplantae</taxon>
        <taxon>Chlorophyta</taxon>
        <taxon>core chlorophytes</taxon>
        <taxon>Chlorophyceae</taxon>
        <taxon>CS clade</taxon>
        <taxon>Chlamydomonadales</taxon>
        <taxon>Chlamydomonadaceae</taxon>
        <taxon>Chlamydomonas</taxon>
    </lineage>
</organism>
<dbReference type="Proteomes" id="UP000232323">
    <property type="component" value="Unassembled WGS sequence"/>
</dbReference>
<reference evidence="2 3" key="1">
    <citation type="submission" date="2017-08" db="EMBL/GenBank/DDBJ databases">
        <title>Acidophilic green algal genome provides insights into adaptation to an acidic environment.</title>
        <authorList>
            <person name="Hirooka S."/>
            <person name="Hirose Y."/>
            <person name="Kanesaki Y."/>
            <person name="Higuchi S."/>
            <person name="Fujiwara T."/>
            <person name="Onuma R."/>
            <person name="Era A."/>
            <person name="Ohbayashi R."/>
            <person name="Uzuka A."/>
            <person name="Nozaki H."/>
            <person name="Yoshikawa H."/>
            <person name="Miyagishima S.Y."/>
        </authorList>
    </citation>
    <scope>NUCLEOTIDE SEQUENCE [LARGE SCALE GENOMIC DNA]</scope>
    <source>
        <strain evidence="2 3">NIES-2499</strain>
    </source>
</reference>
<dbReference type="Gene3D" id="3.80.10.10">
    <property type="entry name" value="Ribonuclease Inhibitor"/>
    <property type="match status" value="2"/>
</dbReference>
<gene>
    <name evidence="2" type="ORF">CEUSTIGMA_g3660.t1</name>
</gene>
<dbReference type="AlphaFoldDB" id="A0A250WZK9"/>
<protein>
    <recommendedName>
        <fullName evidence="4">F-box domain-containing protein</fullName>
    </recommendedName>
</protein>
<dbReference type="EMBL" id="BEGY01000016">
    <property type="protein sequence ID" value="GAX76216.1"/>
    <property type="molecule type" value="Genomic_DNA"/>
</dbReference>
<evidence type="ECO:0000256" key="1">
    <source>
        <dbReference type="ARBA" id="ARBA00004430"/>
    </source>
</evidence>
<comment type="caution">
    <text evidence="2">The sequence shown here is derived from an EMBL/GenBank/DDBJ whole genome shotgun (WGS) entry which is preliminary data.</text>
</comment>
<evidence type="ECO:0000313" key="3">
    <source>
        <dbReference type="Proteomes" id="UP000232323"/>
    </source>
</evidence>
<dbReference type="InterPro" id="IPR032675">
    <property type="entry name" value="LRR_dom_sf"/>
</dbReference>
<evidence type="ECO:0000313" key="2">
    <source>
        <dbReference type="EMBL" id="GAX76216.1"/>
    </source>
</evidence>
<comment type="subcellular location">
    <subcellularLocation>
        <location evidence="1">Cytoplasm</location>
        <location evidence="1">Cytoskeleton</location>
        <location evidence="1">Cilium axoneme</location>
    </subcellularLocation>
</comment>
<proteinExistence type="predicted"/>
<accession>A0A250WZK9</accession>
<sequence>MLQNIFDKLWMLNLISNVEEISAFVFEPACRWIFWERLDRVSQCSVRLACRDFAQRSTTLFTRAHVRSAAQLSDVVEWCSLEDLLICPGTSDIADMTKYLQSLEVDYYTAPLVHLKNLTLQGQALTLWELPFSIPNLLERLHQLNSLELAYVILQELNPVAPSKTSCSSLTRLTFKHVTCGPDIFQALANLRTLTHLELTSCSLHLEDTSIDLASALSSLNRLTALSLQHISCRSHSSSTTSPAGQGLQPQPYDLCMSKTFLRAVLPNFIYLSVLELPSYHDFSNEDAAALSNATTSLCSLTIGSLNLNPDWRPVKGKPLHVGLPNLKHLCLESGAAAKGVPVQQLWFLLGSTPQLESISPSPFPLQTRCSELDQAAVISNLLDLLQGPLYACSQALSIIGMMGFSTYDAHYMFRTLAPSVRHVTSFHLTEVSIDCEATMAMVLAMPHMQDLRLHSCDIKGGALDSLHVLAKLSTLTLSSCQGTALGYAASLEFFGQGVERPLRLEVNRETLKSMRADASSMARVLKQKCVNVEFEVVQNH</sequence>
<dbReference type="SUPFAM" id="SSF52047">
    <property type="entry name" value="RNI-like"/>
    <property type="match status" value="2"/>
</dbReference>
<evidence type="ECO:0008006" key="4">
    <source>
        <dbReference type="Google" id="ProtNLM"/>
    </source>
</evidence>
<dbReference type="GO" id="GO:0005930">
    <property type="term" value="C:axoneme"/>
    <property type="evidence" value="ECO:0007669"/>
    <property type="project" value="UniProtKB-SubCell"/>
</dbReference>
<name>A0A250WZK9_9CHLO</name>
<keyword evidence="3" id="KW-1185">Reference proteome</keyword>